<organism evidence="1 2">
    <name type="scientific">Fusarium duplospermum</name>
    <dbReference type="NCBI Taxonomy" id="1325734"/>
    <lineage>
        <taxon>Eukaryota</taxon>
        <taxon>Fungi</taxon>
        <taxon>Dikarya</taxon>
        <taxon>Ascomycota</taxon>
        <taxon>Pezizomycotina</taxon>
        <taxon>Sordariomycetes</taxon>
        <taxon>Hypocreomycetidae</taxon>
        <taxon>Hypocreales</taxon>
        <taxon>Nectriaceae</taxon>
        <taxon>Fusarium</taxon>
        <taxon>Fusarium solani species complex</taxon>
    </lineage>
</organism>
<dbReference type="OrthoDB" id="2394218at2759"/>
<evidence type="ECO:0000313" key="1">
    <source>
        <dbReference type="EMBL" id="RSL53572.1"/>
    </source>
</evidence>
<name>A0A428PKJ5_9HYPO</name>
<dbReference type="SUPFAM" id="SSF53067">
    <property type="entry name" value="Actin-like ATPase domain"/>
    <property type="match status" value="1"/>
</dbReference>
<dbReference type="InterPro" id="IPR043129">
    <property type="entry name" value="ATPase_NBD"/>
</dbReference>
<dbReference type="Gene3D" id="3.90.640.10">
    <property type="entry name" value="Actin, Chain A, domain 4"/>
    <property type="match status" value="1"/>
</dbReference>
<keyword evidence="2" id="KW-1185">Reference proteome</keyword>
<proteinExistence type="predicted"/>
<dbReference type="CDD" id="cd10170">
    <property type="entry name" value="ASKHA_NBD_HSP70"/>
    <property type="match status" value="1"/>
</dbReference>
<dbReference type="PANTHER" id="PTHR42749">
    <property type="entry name" value="CELL SHAPE-DETERMINING PROTEIN MREB"/>
    <property type="match status" value="1"/>
</dbReference>
<sequence length="485" mass="54099">MHEVHELVRLYLSQIYTHISNQIPELIKTDHYFSEQLKLKTWDSLTIDFIFSTPTIWEPPISHCFKDIVSKAGFGEHKLHKVALGLTEPEAAAVFTCQPKAVGKVYKGHVVLSIDAGGGTTDLAFVRAASNTAGSFALAEILPVGGEGVGSTSIDSEFTKLVEDRIKAYPEAQSELPRDFPVRASQSDGFQAWKHALGSAICDQPEGRFATTVAGLDNTYSNQDLDIKRGKLYFTREQLERCFDITLNDIKGFIKKALHKFEDNNRCAGTVWHVDHIVLSGGLGSSDYVLKELTTYLRGLGNEANSCVAGSRVLRTNGNARTVVVEGLLHDRRTEAHTLREHIARANYGIIVKEPRPKKPTLSKIAKRYPTNTTIDAPDQIRWLVKFGETVQVGKPITVEITKPLEKSDQRKWTEKIVWLEGRKDGMEELRSVDIEVGQGTKLRPTRNKWGKTEYDNCDFKLMFVVGPSGDCDVEVSENVIKRSG</sequence>
<accession>A0A428PKJ5</accession>
<reference evidence="1 2" key="1">
    <citation type="submission" date="2017-06" db="EMBL/GenBank/DDBJ databases">
        <title>Comparative genomic analysis of Ambrosia Fusariam Clade fungi.</title>
        <authorList>
            <person name="Stajich J.E."/>
            <person name="Carrillo J."/>
            <person name="Kijimoto T."/>
            <person name="Eskalen A."/>
            <person name="O'Donnell K."/>
            <person name="Kasson M."/>
        </authorList>
    </citation>
    <scope>NUCLEOTIDE SEQUENCE [LARGE SCALE GENOMIC DNA]</scope>
    <source>
        <strain evidence="1 2">NRRL62584</strain>
    </source>
</reference>
<dbReference type="Proteomes" id="UP000288168">
    <property type="component" value="Unassembled WGS sequence"/>
</dbReference>
<evidence type="ECO:0000313" key="2">
    <source>
        <dbReference type="Proteomes" id="UP000288168"/>
    </source>
</evidence>
<dbReference type="STRING" id="1325734.A0A428PKJ5"/>
<dbReference type="Gene3D" id="3.30.420.40">
    <property type="match status" value="2"/>
</dbReference>
<protein>
    <recommendedName>
        <fullName evidence="3">Hsp70 protein</fullName>
    </recommendedName>
</protein>
<dbReference type="AlphaFoldDB" id="A0A428PKJ5"/>
<comment type="caution">
    <text evidence="1">The sequence shown here is derived from an EMBL/GenBank/DDBJ whole genome shotgun (WGS) entry which is preliminary data.</text>
</comment>
<dbReference type="PANTHER" id="PTHR42749:SF1">
    <property type="entry name" value="CELL SHAPE-DETERMINING PROTEIN MREB"/>
    <property type="match status" value="1"/>
</dbReference>
<evidence type="ECO:0008006" key="3">
    <source>
        <dbReference type="Google" id="ProtNLM"/>
    </source>
</evidence>
<dbReference type="EMBL" id="NKCI01000121">
    <property type="protein sequence ID" value="RSL53572.1"/>
    <property type="molecule type" value="Genomic_DNA"/>
</dbReference>
<gene>
    <name evidence="1" type="ORF">CEP54_010309</name>
</gene>